<dbReference type="RefSeq" id="WP_105421986.1">
    <property type="nucleotide sequence ID" value="NZ_PUIO01000062.1"/>
</dbReference>
<dbReference type="Proteomes" id="UP000239290">
    <property type="component" value="Unassembled WGS sequence"/>
</dbReference>
<evidence type="ECO:0000313" key="2">
    <source>
        <dbReference type="Proteomes" id="UP000239290"/>
    </source>
</evidence>
<gene>
    <name evidence="1" type="ORF">C5613_36085</name>
</gene>
<proteinExistence type="predicted"/>
<reference evidence="2" key="1">
    <citation type="submission" date="2018-02" db="EMBL/GenBank/DDBJ databases">
        <title>Draft genome sequencing of Rhodococcus opacus KU647198.</title>
        <authorList>
            <person name="Zheng B.-X."/>
        </authorList>
    </citation>
    <scope>NUCLEOTIDE SEQUENCE [LARGE SCALE GENOMIC DNA]</scope>
    <source>
        <strain evidence="2">04-OD7</strain>
    </source>
</reference>
<evidence type="ECO:0000313" key="1">
    <source>
        <dbReference type="EMBL" id="PQP16606.1"/>
    </source>
</evidence>
<comment type="caution">
    <text evidence="1">The sequence shown here is derived from an EMBL/GenBank/DDBJ whole genome shotgun (WGS) entry which is preliminary data.</text>
</comment>
<protein>
    <submittedName>
        <fullName evidence="1">Uncharacterized protein</fullName>
    </submittedName>
</protein>
<accession>A0A2S8IPA1</accession>
<name>A0A2S8IPA1_RHOOP</name>
<dbReference type="EMBL" id="PUIO01000062">
    <property type="protein sequence ID" value="PQP16606.1"/>
    <property type="molecule type" value="Genomic_DNA"/>
</dbReference>
<organism evidence="1 2">
    <name type="scientific">Rhodococcus opacus</name>
    <name type="common">Nocardia opaca</name>
    <dbReference type="NCBI Taxonomy" id="37919"/>
    <lineage>
        <taxon>Bacteria</taxon>
        <taxon>Bacillati</taxon>
        <taxon>Actinomycetota</taxon>
        <taxon>Actinomycetes</taxon>
        <taxon>Mycobacteriales</taxon>
        <taxon>Nocardiaceae</taxon>
        <taxon>Rhodococcus</taxon>
    </lineage>
</organism>
<sequence>MQWYRVPEDDGDLEFSGPFSPLLAGEFLPTGAILRSTNDLRLGALDQSSINLNRHARALWTLMQQPLAALGDIEPTGKQSKTARRFRTEPKSTIVVTLRRAQNSRSVDDAATTVQYSHRWMVRGHWRKPRYPSLWVRGIEARVMPGRLSA</sequence>
<dbReference type="AlphaFoldDB" id="A0A2S8IPA1"/>